<evidence type="ECO:0000313" key="19">
    <source>
        <dbReference type="Proteomes" id="UP000478052"/>
    </source>
</evidence>
<evidence type="ECO:0000256" key="11">
    <source>
        <dbReference type="ARBA" id="ARBA00058619"/>
    </source>
</evidence>
<comment type="caution">
    <text evidence="18">The sequence shown here is derived from an EMBL/GenBank/DDBJ whole genome shotgun (WGS) entry which is preliminary data.</text>
</comment>
<protein>
    <recommendedName>
        <fullName evidence="12">Solute carrier family 25 member 32</fullName>
    </recommendedName>
    <alternativeName>
        <fullName evidence="13">Mitochondrial FAD transporter</fullName>
    </alternativeName>
</protein>
<evidence type="ECO:0000256" key="16">
    <source>
        <dbReference type="SAM" id="MobiDB-lite"/>
    </source>
</evidence>
<evidence type="ECO:0000256" key="3">
    <source>
        <dbReference type="ARBA" id="ARBA00022448"/>
    </source>
</evidence>
<dbReference type="GO" id="GO:0015711">
    <property type="term" value="P:organic anion transport"/>
    <property type="evidence" value="ECO:0007669"/>
    <property type="project" value="UniProtKB-ARBA"/>
</dbReference>
<feature type="repeat" description="Solcar" evidence="14">
    <location>
        <begin position="41"/>
        <end position="127"/>
    </location>
</feature>
<comment type="function">
    <text evidence="11">Facilitates flavin adenine dinucleotide (FAD) translocation across the mitochondrial inner membrane into the mitochondrial matrix where it acts as a redox cofactor to assist flavoenzyme activities in fundamental metabolic processes including fatty acid beta-oxidation, amino acid and choline metabolism as well as mitochondrial electron transportation. In particular, provides FAD to DLD dehydrogenase of the glycine cleavage system, part of mitochondrial one-carbon metabolic pathway involved in neural tube closure in early embryogenesis.</text>
</comment>
<evidence type="ECO:0000256" key="5">
    <source>
        <dbReference type="ARBA" id="ARBA00022737"/>
    </source>
</evidence>
<evidence type="ECO:0000256" key="8">
    <source>
        <dbReference type="ARBA" id="ARBA00023128"/>
    </source>
</evidence>
<dbReference type="GO" id="GO:0015215">
    <property type="term" value="F:nucleotide transmembrane transporter activity"/>
    <property type="evidence" value="ECO:0007669"/>
    <property type="project" value="UniProtKB-ARBA"/>
</dbReference>
<keyword evidence="8" id="KW-0496">Mitochondrion</keyword>
<dbReference type="GO" id="GO:0005743">
    <property type="term" value="C:mitochondrial inner membrane"/>
    <property type="evidence" value="ECO:0007669"/>
    <property type="project" value="UniProtKB-SubCell"/>
</dbReference>
<dbReference type="InterPro" id="IPR018108">
    <property type="entry name" value="MCP_transmembrane"/>
</dbReference>
<dbReference type="OrthoDB" id="428293at2759"/>
<evidence type="ECO:0000256" key="15">
    <source>
        <dbReference type="RuleBase" id="RU000488"/>
    </source>
</evidence>
<evidence type="ECO:0000256" key="1">
    <source>
        <dbReference type="ARBA" id="ARBA00004448"/>
    </source>
</evidence>
<feature type="region of interest" description="Disordered" evidence="16">
    <location>
        <begin position="1"/>
        <end position="29"/>
    </location>
</feature>
<evidence type="ECO:0000256" key="2">
    <source>
        <dbReference type="ARBA" id="ARBA00006375"/>
    </source>
</evidence>
<dbReference type="InterPro" id="IPR044712">
    <property type="entry name" value="SLC25A32-like"/>
</dbReference>
<feature type="transmembrane region" description="Helical" evidence="17">
    <location>
        <begin position="245"/>
        <end position="266"/>
    </location>
</feature>
<dbReference type="EMBL" id="VUJU01001791">
    <property type="protein sequence ID" value="KAF0763818.1"/>
    <property type="molecule type" value="Genomic_DNA"/>
</dbReference>
<evidence type="ECO:0000256" key="4">
    <source>
        <dbReference type="ARBA" id="ARBA00022692"/>
    </source>
</evidence>
<keyword evidence="19" id="KW-1185">Reference proteome</keyword>
<evidence type="ECO:0000256" key="12">
    <source>
        <dbReference type="ARBA" id="ARBA00070508"/>
    </source>
</evidence>
<feature type="transmembrane region" description="Helical" evidence="17">
    <location>
        <begin position="342"/>
        <end position="363"/>
    </location>
</feature>
<accession>A0A6G0YZX9</accession>
<reference evidence="18 19" key="1">
    <citation type="submission" date="2019-08" db="EMBL/GenBank/DDBJ databases">
        <title>Whole genome of Aphis craccivora.</title>
        <authorList>
            <person name="Voronova N.V."/>
            <person name="Shulinski R.S."/>
            <person name="Bandarenka Y.V."/>
            <person name="Zhorov D.G."/>
            <person name="Warner D."/>
        </authorList>
    </citation>
    <scope>NUCLEOTIDE SEQUENCE [LARGE SCALE GENOMIC DNA]</scope>
    <source>
        <strain evidence="18">180601</strain>
        <tissue evidence="18">Whole Body</tissue>
    </source>
</reference>
<keyword evidence="7 17" id="KW-1133">Transmembrane helix</keyword>
<comment type="similarity">
    <text evidence="2 15">Belongs to the mitochondrial carrier (TC 2.A.29) family.</text>
</comment>
<dbReference type="PRINTS" id="PR00926">
    <property type="entry name" value="MITOCARRIER"/>
</dbReference>
<evidence type="ECO:0000256" key="7">
    <source>
        <dbReference type="ARBA" id="ARBA00022989"/>
    </source>
</evidence>
<dbReference type="AlphaFoldDB" id="A0A6G0YZX9"/>
<comment type="subcellular location">
    <subcellularLocation>
        <location evidence="1">Mitochondrion inner membrane</location>
        <topology evidence="1">Multi-pass membrane protein</topology>
    </subcellularLocation>
</comment>
<organism evidence="18 19">
    <name type="scientific">Aphis craccivora</name>
    <name type="common">Cowpea aphid</name>
    <dbReference type="NCBI Taxonomy" id="307492"/>
    <lineage>
        <taxon>Eukaryota</taxon>
        <taxon>Metazoa</taxon>
        <taxon>Ecdysozoa</taxon>
        <taxon>Arthropoda</taxon>
        <taxon>Hexapoda</taxon>
        <taxon>Insecta</taxon>
        <taxon>Pterygota</taxon>
        <taxon>Neoptera</taxon>
        <taxon>Paraneoptera</taxon>
        <taxon>Hemiptera</taxon>
        <taxon>Sternorrhyncha</taxon>
        <taxon>Aphidomorpha</taxon>
        <taxon>Aphidoidea</taxon>
        <taxon>Aphididae</taxon>
        <taxon>Aphidini</taxon>
        <taxon>Aphis</taxon>
        <taxon>Aphis</taxon>
    </lineage>
</organism>
<comment type="catalytic activity">
    <reaction evidence="10">
        <text>FAD(in) = FAD(out)</text>
        <dbReference type="Rhea" id="RHEA:76535"/>
        <dbReference type="ChEBI" id="CHEBI:57692"/>
    </reaction>
</comment>
<proteinExistence type="inferred from homology"/>
<dbReference type="Pfam" id="PF00153">
    <property type="entry name" value="Mito_carr"/>
    <property type="match status" value="4"/>
</dbReference>
<evidence type="ECO:0000256" key="9">
    <source>
        <dbReference type="ARBA" id="ARBA00023136"/>
    </source>
</evidence>
<gene>
    <name evidence="18" type="ORF">FWK35_00007621</name>
</gene>
<dbReference type="PANTHER" id="PTHR45683">
    <property type="entry name" value="MITOCHONDRIAL NICOTINAMIDE ADENINE DINUCLEOTIDE TRANSPORTER 1-RELATED-RELATED"/>
    <property type="match status" value="1"/>
</dbReference>
<keyword evidence="6" id="KW-0999">Mitochondrion inner membrane</keyword>
<evidence type="ECO:0000256" key="6">
    <source>
        <dbReference type="ARBA" id="ARBA00022792"/>
    </source>
</evidence>
<feature type="transmembrane region" description="Helical" evidence="17">
    <location>
        <begin position="303"/>
        <end position="322"/>
    </location>
</feature>
<sequence length="369" mass="41193">MNVLGSRTATTVNRVPDMGQPTKPLTNSPPVKKSLFPHVKIEHLVAGFSGGVASTLILHPLDLLKIRFAVNDGRNAIPNYAGLGNAVSTIFRQEGIKGLYKGVTPNVWGSGSAWGFYFLFYNSIKAWIQGDNTKKPLGPALHMTAAAEAGILTLMITNPVWVVKTRLCLQFDKPIDPTKSYSGMWDAFRKIYGAEGVRGLYKGFVPGMFGVSHGALQFMTYEEMKTFYNEYRRLPIDAKLETSEYIVFAAFSKLIAAGLTYPYQVIRARLQDQHREYRGTWHCITQTWRYEGAGGFYKGLSPYLLHVLPNICLCVAVLPVALQKNWYESMRGFYKGIGPNLLRVIPATIITFAVFENLSSYLIKLNSIP</sequence>
<evidence type="ECO:0000256" key="10">
    <source>
        <dbReference type="ARBA" id="ARBA00050907"/>
    </source>
</evidence>
<evidence type="ECO:0000256" key="17">
    <source>
        <dbReference type="SAM" id="Phobius"/>
    </source>
</evidence>
<evidence type="ECO:0000256" key="13">
    <source>
        <dbReference type="ARBA" id="ARBA00079992"/>
    </source>
</evidence>
<keyword evidence="9 14" id="KW-0472">Membrane</keyword>
<feature type="repeat" description="Solcar" evidence="14">
    <location>
        <begin position="244"/>
        <end position="324"/>
    </location>
</feature>
<evidence type="ECO:0000256" key="14">
    <source>
        <dbReference type="PROSITE-ProRule" id="PRU00282"/>
    </source>
</evidence>
<keyword evidence="3 15" id="KW-0813">Transport</keyword>
<dbReference type="InterPro" id="IPR002067">
    <property type="entry name" value="MCP"/>
</dbReference>
<dbReference type="Gene3D" id="1.50.40.10">
    <property type="entry name" value="Mitochondrial carrier domain"/>
    <property type="match status" value="2"/>
</dbReference>
<feature type="compositionally biased region" description="Polar residues" evidence="16">
    <location>
        <begin position="1"/>
        <end position="13"/>
    </location>
</feature>
<evidence type="ECO:0000313" key="18">
    <source>
        <dbReference type="EMBL" id="KAF0763818.1"/>
    </source>
</evidence>
<feature type="repeat" description="Solcar" evidence="14">
    <location>
        <begin position="137"/>
        <end position="227"/>
    </location>
</feature>
<dbReference type="InterPro" id="IPR023395">
    <property type="entry name" value="MCP_dom_sf"/>
</dbReference>
<dbReference type="FunFam" id="1.50.40.10:FF:000025">
    <property type="entry name" value="mitochondrial folate transporter/carrier"/>
    <property type="match status" value="1"/>
</dbReference>
<keyword evidence="4 14" id="KW-0812">Transmembrane</keyword>
<keyword evidence="5" id="KW-0677">Repeat</keyword>
<dbReference type="PROSITE" id="PS50920">
    <property type="entry name" value="SOLCAR"/>
    <property type="match status" value="3"/>
</dbReference>
<name>A0A6G0YZX9_APHCR</name>
<dbReference type="SUPFAM" id="SSF103506">
    <property type="entry name" value="Mitochondrial carrier"/>
    <property type="match status" value="2"/>
</dbReference>
<dbReference type="Proteomes" id="UP000478052">
    <property type="component" value="Unassembled WGS sequence"/>
</dbReference>